<keyword evidence="1" id="KW-1133">Transmembrane helix</keyword>
<accession>K0YIL4</accession>
<evidence type="ECO:0000313" key="2">
    <source>
        <dbReference type="EMBL" id="EJZ83316.1"/>
    </source>
</evidence>
<sequence length="283" mass="30147">MGFTLLFSAMMALGVLLLVVGFVALGCFVAATVASIVFFLRRKRRAAEGKKLGWLVAIPIALYVVSIPVLIFLAAVFLPGGFTSDYSSCVSAIASHDEDGLQRALVSSKGSLASSGENSYEGLVWEALSYNDAVCLRAVLEHAEEQGRPVDLNRPIADPDNADEEECALLIAVQSPVVSCEVLRVLLEFGADPGCSSASGSGTTPLHWVARGLWSPDSSNAHARVDYTVEVAALLVDAGARTDVPDSQGLVPRDYFERYLEGLVEDGEISAEEQSEALNRVPL</sequence>
<proteinExistence type="predicted"/>
<evidence type="ECO:0000313" key="3">
    <source>
        <dbReference type="Proteomes" id="UP000006069"/>
    </source>
</evidence>
<feature type="transmembrane region" description="Helical" evidence="1">
    <location>
        <begin position="12"/>
        <end position="40"/>
    </location>
</feature>
<keyword evidence="3" id="KW-1185">Reference proteome</keyword>
<dbReference type="InterPro" id="IPR036770">
    <property type="entry name" value="Ankyrin_rpt-contain_sf"/>
</dbReference>
<name>K0YIL4_9ACTN</name>
<dbReference type="Proteomes" id="UP000006069">
    <property type="component" value="Unassembled WGS sequence"/>
</dbReference>
<dbReference type="EMBL" id="ADMD01000009">
    <property type="protein sequence ID" value="EJZ83316.1"/>
    <property type="molecule type" value="Genomic_DNA"/>
</dbReference>
<reference evidence="2 3" key="1">
    <citation type="submission" date="2012-08" db="EMBL/GenBank/DDBJ databases">
        <title>The Genome Sequence of Slackia piriformis YIT 12062.</title>
        <authorList>
            <consortium name="The Broad Institute Genome Sequencing Platform"/>
            <person name="Earl A."/>
            <person name="Ward D."/>
            <person name="Feldgarden M."/>
            <person name="Gevers D."/>
            <person name="Morotomi M."/>
            <person name="Walker B."/>
            <person name="Young S.K."/>
            <person name="Zeng Q."/>
            <person name="Gargeya S."/>
            <person name="Fitzgerald M."/>
            <person name="Haas B."/>
            <person name="Abouelleil A."/>
            <person name="Alvarado L."/>
            <person name="Arachchi H.M."/>
            <person name="Berlin A.M."/>
            <person name="Chapman S.B."/>
            <person name="Goldberg J."/>
            <person name="Griggs A."/>
            <person name="Gujja S."/>
            <person name="Hansen M."/>
            <person name="Howarth C."/>
            <person name="Imamovic A."/>
            <person name="Larimer J."/>
            <person name="McCowen C."/>
            <person name="Montmayeur A."/>
            <person name="Murphy C."/>
            <person name="Neiman D."/>
            <person name="Pearson M."/>
            <person name="Priest M."/>
            <person name="Roberts A."/>
            <person name="Saif S."/>
            <person name="Shea T."/>
            <person name="Sisk P."/>
            <person name="Sykes S."/>
            <person name="Wortman J."/>
            <person name="Nusbaum C."/>
            <person name="Birren B."/>
        </authorList>
    </citation>
    <scope>NUCLEOTIDE SEQUENCE [LARGE SCALE GENOMIC DNA]</scope>
    <source>
        <strain evidence="2 3">YIT 12062</strain>
    </source>
</reference>
<comment type="caution">
    <text evidence="2">The sequence shown here is derived from an EMBL/GenBank/DDBJ whole genome shotgun (WGS) entry which is preliminary data.</text>
</comment>
<dbReference type="AlphaFoldDB" id="K0YIL4"/>
<evidence type="ECO:0000256" key="1">
    <source>
        <dbReference type="SAM" id="Phobius"/>
    </source>
</evidence>
<feature type="transmembrane region" description="Helical" evidence="1">
    <location>
        <begin position="52"/>
        <end position="78"/>
    </location>
</feature>
<dbReference type="OrthoDB" id="3199337at2"/>
<keyword evidence="1" id="KW-0472">Membrane</keyword>
<protein>
    <submittedName>
        <fullName evidence="2">Uncharacterized protein</fullName>
    </submittedName>
</protein>
<organism evidence="2 3">
    <name type="scientific">Slackia piriformis YIT 12062</name>
    <dbReference type="NCBI Taxonomy" id="742818"/>
    <lineage>
        <taxon>Bacteria</taxon>
        <taxon>Bacillati</taxon>
        <taxon>Actinomycetota</taxon>
        <taxon>Coriobacteriia</taxon>
        <taxon>Eggerthellales</taxon>
        <taxon>Eggerthellaceae</taxon>
        <taxon>Slackia</taxon>
    </lineage>
</organism>
<dbReference type="RefSeq" id="WP_009140012.1">
    <property type="nucleotide sequence ID" value="NZ_JH815199.1"/>
</dbReference>
<dbReference type="Gene3D" id="1.25.40.20">
    <property type="entry name" value="Ankyrin repeat-containing domain"/>
    <property type="match status" value="1"/>
</dbReference>
<dbReference type="HOGENOM" id="CLU_983175_0_0_11"/>
<dbReference type="SUPFAM" id="SSF48403">
    <property type="entry name" value="Ankyrin repeat"/>
    <property type="match status" value="1"/>
</dbReference>
<dbReference type="InParanoid" id="K0YIL4"/>
<gene>
    <name evidence="2" type="ORF">HMPREF9451_01835</name>
</gene>
<dbReference type="PATRIC" id="fig|742818.3.peg.1942"/>
<keyword evidence="1" id="KW-0812">Transmembrane</keyword>